<dbReference type="InterPro" id="IPR015813">
    <property type="entry name" value="Pyrv/PenolPyrv_kinase-like_dom"/>
</dbReference>
<evidence type="ECO:0000313" key="6">
    <source>
        <dbReference type="Proteomes" id="UP000339249"/>
    </source>
</evidence>
<sequence length="262" mass="27979">MNNAFKDALQAGRPQIGLWLGLCSSYSAELLAGAGFDWLLIDGEHAPNNVQTVLTQLQAVAPYASQPVVRPSWNDPVQIKQLLDVGAQTLLVRWYKMPDEARLAVKATRYPPAGIRGVGSALARASRWNRIPDYLHQANDAMCVLVQIETREALKNLPQILDVEGVDGVFIGPADLSADMGFGGNPQHPQVQAAIESAIVQIRQAGKAPGILMANEQLAKRYLALGALFVAVGVDTTLLARAAEALAERFGASGTAAQSGVY</sequence>
<dbReference type="InterPro" id="IPR005000">
    <property type="entry name" value="Aldolase/citrate-lyase_domain"/>
</dbReference>
<dbReference type="Proteomes" id="UP000339249">
    <property type="component" value="Unassembled WGS sequence"/>
</dbReference>
<evidence type="ECO:0000256" key="2">
    <source>
        <dbReference type="ARBA" id="ARBA00022723"/>
    </source>
</evidence>
<dbReference type="PANTHER" id="PTHR30502:SF0">
    <property type="entry name" value="PHOSPHOENOLPYRUVATE CARBOXYLASE FAMILY PROTEIN"/>
    <property type="match status" value="1"/>
</dbReference>
<dbReference type="Pfam" id="PF03328">
    <property type="entry name" value="HpcH_HpaI"/>
    <property type="match status" value="1"/>
</dbReference>
<dbReference type="FunFam" id="3.20.20.60:FF:000004">
    <property type="entry name" value="5-keto-4-deoxy-D-glucarate aldolase"/>
    <property type="match status" value="1"/>
</dbReference>
<gene>
    <name evidence="5" type="primary">hpcH</name>
    <name evidence="5" type="ORF">NCTC9185_05797</name>
</gene>
<dbReference type="SUPFAM" id="SSF51621">
    <property type="entry name" value="Phosphoenolpyruvate/pyruvate domain"/>
    <property type="match status" value="1"/>
</dbReference>
<accession>A0A4U9DCN6</accession>
<dbReference type="PANTHER" id="PTHR30502">
    <property type="entry name" value="2-KETO-3-DEOXY-L-RHAMNONATE ALDOLASE"/>
    <property type="match status" value="1"/>
</dbReference>
<dbReference type="EMBL" id="CABDVU010000001">
    <property type="protein sequence ID" value="VTN13755.1"/>
    <property type="molecule type" value="Genomic_DNA"/>
</dbReference>
<dbReference type="InterPro" id="IPR040442">
    <property type="entry name" value="Pyrv_kinase-like_dom_sf"/>
</dbReference>
<dbReference type="GO" id="GO:0016832">
    <property type="term" value="F:aldehyde-lyase activity"/>
    <property type="evidence" value="ECO:0007669"/>
    <property type="project" value="TreeGrafter"/>
</dbReference>
<evidence type="ECO:0000256" key="3">
    <source>
        <dbReference type="ARBA" id="ARBA00023239"/>
    </source>
</evidence>
<name>A0A4U9DCN6_RAOTE</name>
<protein>
    <submittedName>
        <fullName evidence="5">4-hydroxy-2-oxo-heptane-1,7-dioate aldolase</fullName>
        <ecNumber evidence="5">4.1.2.-</ecNumber>
    </submittedName>
</protein>
<reference evidence="5 6" key="1">
    <citation type="submission" date="2019-04" db="EMBL/GenBank/DDBJ databases">
        <authorList>
            <consortium name="Pathogen Informatics"/>
        </authorList>
    </citation>
    <scope>NUCLEOTIDE SEQUENCE [LARGE SCALE GENOMIC DNA]</scope>
    <source>
        <strain evidence="5 6">NCTC9185</strain>
    </source>
</reference>
<evidence type="ECO:0000256" key="1">
    <source>
        <dbReference type="ARBA" id="ARBA00005568"/>
    </source>
</evidence>
<dbReference type="GO" id="GO:0005737">
    <property type="term" value="C:cytoplasm"/>
    <property type="evidence" value="ECO:0007669"/>
    <property type="project" value="TreeGrafter"/>
</dbReference>
<feature type="domain" description="HpcH/HpaI aldolase/citrate lyase" evidence="4">
    <location>
        <begin position="15"/>
        <end position="241"/>
    </location>
</feature>
<proteinExistence type="inferred from homology"/>
<dbReference type="GO" id="GO:0010124">
    <property type="term" value="P:phenylacetate catabolic process"/>
    <property type="evidence" value="ECO:0007669"/>
    <property type="project" value="InterPro"/>
</dbReference>
<dbReference type="EC" id="4.1.2.-" evidence="5"/>
<dbReference type="InterPro" id="IPR050251">
    <property type="entry name" value="HpcH-HpaI_aldolase"/>
</dbReference>
<dbReference type="NCBIfam" id="TIGR02311">
    <property type="entry name" value="HpaI"/>
    <property type="match status" value="1"/>
</dbReference>
<dbReference type="GO" id="GO:0046872">
    <property type="term" value="F:metal ion binding"/>
    <property type="evidence" value="ECO:0007669"/>
    <property type="project" value="UniProtKB-KW"/>
</dbReference>
<dbReference type="Gene3D" id="3.20.20.60">
    <property type="entry name" value="Phosphoenolpyruvate-binding domains"/>
    <property type="match status" value="1"/>
</dbReference>
<keyword evidence="2" id="KW-0479">Metal-binding</keyword>
<dbReference type="InterPro" id="IPR012689">
    <property type="entry name" value="HpaI"/>
</dbReference>
<organism evidence="5 6">
    <name type="scientific">Raoultella terrigena</name>
    <name type="common">Klebsiella terrigena</name>
    <dbReference type="NCBI Taxonomy" id="577"/>
    <lineage>
        <taxon>Bacteria</taxon>
        <taxon>Pseudomonadati</taxon>
        <taxon>Pseudomonadota</taxon>
        <taxon>Gammaproteobacteria</taxon>
        <taxon>Enterobacterales</taxon>
        <taxon>Enterobacteriaceae</taxon>
        <taxon>Klebsiella/Raoultella group</taxon>
        <taxon>Raoultella</taxon>
    </lineage>
</organism>
<evidence type="ECO:0000259" key="4">
    <source>
        <dbReference type="Pfam" id="PF03328"/>
    </source>
</evidence>
<dbReference type="AlphaFoldDB" id="A0A4U9DCN6"/>
<comment type="similarity">
    <text evidence="1">Belongs to the HpcH/HpaI aldolase family.</text>
</comment>
<keyword evidence="3 5" id="KW-0456">Lyase</keyword>
<evidence type="ECO:0000313" key="5">
    <source>
        <dbReference type="EMBL" id="VTN13755.1"/>
    </source>
</evidence>